<dbReference type="Pfam" id="PF00847">
    <property type="entry name" value="AP2"/>
    <property type="match status" value="1"/>
</dbReference>
<gene>
    <name evidence="8" type="ORF">F3Y22_tig00112856pilonHSYRG00003</name>
</gene>
<dbReference type="InterPro" id="IPR016177">
    <property type="entry name" value="DNA-bd_dom_sf"/>
</dbReference>
<dbReference type="PANTHER" id="PTHR32467:SF241">
    <property type="entry name" value="OS01G0899800 PROTEIN"/>
    <property type="match status" value="1"/>
</dbReference>
<dbReference type="Gene3D" id="3.30.730.10">
    <property type="entry name" value="AP2/ERF domain"/>
    <property type="match status" value="2"/>
</dbReference>
<feature type="domain" description="AP2/ERF" evidence="7">
    <location>
        <begin position="204"/>
        <end position="262"/>
    </location>
</feature>
<evidence type="ECO:0000256" key="4">
    <source>
        <dbReference type="ARBA" id="ARBA00023163"/>
    </source>
</evidence>
<keyword evidence="5" id="KW-0539">Nucleus</keyword>
<dbReference type="Proteomes" id="UP000436088">
    <property type="component" value="Unassembled WGS sequence"/>
</dbReference>
<evidence type="ECO:0000313" key="8">
    <source>
        <dbReference type="EMBL" id="KAE8664079.1"/>
    </source>
</evidence>
<organism evidence="8 9">
    <name type="scientific">Hibiscus syriacus</name>
    <name type="common">Rose of Sharon</name>
    <dbReference type="NCBI Taxonomy" id="106335"/>
    <lineage>
        <taxon>Eukaryota</taxon>
        <taxon>Viridiplantae</taxon>
        <taxon>Streptophyta</taxon>
        <taxon>Embryophyta</taxon>
        <taxon>Tracheophyta</taxon>
        <taxon>Spermatophyta</taxon>
        <taxon>Magnoliopsida</taxon>
        <taxon>eudicotyledons</taxon>
        <taxon>Gunneridae</taxon>
        <taxon>Pentapetalae</taxon>
        <taxon>rosids</taxon>
        <taxon>malvids</taxon>
        <taxon>Malvales</taxon>
        <taxon>Malvaceae</taxon>
        <taxon>Malvoideae</taxon>
        <taxon>Hibiscus</taxon>
    </lineage>
</organism>
<dbReference type="PANTHER" id="PTHR32467">
    <property type="entry name" value="AP2-LIKE ETHYLENE-RESPONSIVE TRANSCRIPTION FACTOR"/>
    <property type="match status" value="1"/>
</dbReference>
<comment type="caution">
    <text evidence="8">The sequence shown here is derived from an EMBL/GenBank/DDBJ whole genome shotgun (WGS) entry which is preliminary data.</text>
</comment>
<dbReference type="InterPro" id="IPR036955">
    <property type="entry name" value="AP2/ERF_dom_sf"/>
</dbReference>
<feature type="domain" description="AP2/ERF" evidence="7">
    <location>
        <begin position="118"/>
        <end position="175"/>
    </location>
</feature>
<proteinExistence type="predicted"/>
<comment type="subcellular location">
    <subcellularLocation>
        <location evidence="1">Nucleus</location>
    </subcellularLocation>
</comment>
<evidence type="ECO:0000256" key="3">
    <source>
        <dbReference type="ARBA" id="ARBA00023125"/>
    </source>
</evidence>
<dbReference type="PROSITE" id="PS51032">
    <property type="entry name" value="AP2_ERF"/>
    <property type="match status" value="2"/>
</dbReference>
<keyword evidence="4" id="KW-0804">Transcription</keyword>
<dbReference type="GO" id="GO:0003700">
    <property type="term" value="F:DNA-binding transcription factor activity"/>
    <property type="evidence" value="ECO:0007669"/>
    <property type="project" value="InterPro"/>
</dbReference>
<evidence type="ECO:0000256" key="1">
    <source>
        <dbReference type="ARBA" id="ARBA00004123"/>
    </source>
</evidence>
<dbReference type="SMART" id="SM00380">
    <property type="entry name" value="AP2"/>
    <property type="match status" value="2"/>
</dbReference>
<name>A0A6A2XZ19_HIBSY</name>
<dbReference type="GO" id="GO:0003677">
    <property type="term" value="F:DNA binding"/>
    <property type="evidence" value="ECO:0007669"/>
    <property type="project" value="UniProtKB-KW"/>
</dbReference>
<dbReference type="AlphaFoldDB" id="A0A6A2XZ19"/>
<dbReference type="EMBL" id="VEPZ02001660">
    <property type="protein sequence ID" value="KAE8664079.1"/>
    <property type="molecule type" value="Genomic_DNA"/>
</dbReference>
<dbReference type="CDD" id="cd00018">
    <property type="entry name" value="AP2"/>
    <property type="match status" value="2"/>
</dbReference>
<evidence type="ECO:0000313" key="9">
    <source>
        <dbReference type="Proteomes" id="UP000436088"/>
    </source>
</evidence>
<protein>
    <submittedName>
        <fullName evidence="8">AP2-like ethylene-responsive transcription factor PLT2</fullName>
    </submittedName>
</protein>
<accession>A0A6A2XZ19</accession>
<evidence type="ECO:0000259" key="7">
    <source>
        <dbReference type="PROSITE" id="PS51032"/>
    </source>
</evidence>
<reference evidence="8" key="1">
    <citation type="submission" date="2019-09" db="EMBL/GenBank/DDBJ databases">
        <title>Draft genome information of white flower Hibiscus syriacus.</title>
        <authorList>
            <person name="Kim Y.-M."/>
        </authorList>
    </citation>
    <scope>NUCLEOTIDE SEQUENCE [LARGE SCALE GENOMIC DNA]</scope>
    <source>
        <strain evidence="8">YM2019G1</strain>
    </source>
</reference>
<evidence type="ECO:0000256" key="2">
    <source>
        <dbReference type="ARBA" id="ARBA00023015"/>
    </source>
</evidence>
<feature type="region of interest" description="Disordered" evidence="6">
    <location>
        <begin position="93"/>
        <end position="127"/>
    </location>
</feature>
<sequence>MSSPNFDESLYFPLSPLMSFPLSPLLDPHLEEPSATSINGGLDALSINGDEICIGFLSNDAQMNRIEDPTSTIPNPIETPYNVTQEMVDTFFPLETNGEGDTSMDKSKCVKRKPSNKQRQGDGERHNERYEAFLWDNDQGQKPRTGGYDDEESAARAYDLAALKLWGESAPLNFPMNNYEKELEEMKYYSKNEKSRAFAKGASTYRGVSRNSDYKKWQARIGKGKDIKGIYLGTFDTEEEAARAYDVAAIRLKGANAVTNFDMNEYDLMTILQSSKLPIGKGVSKLLMQSSIDDVIRQRSNLSEKNRFVPFEDDELELPLSSPREFQANPSLVQGFSTFGTDMNIDGNLDFDFNAIQAMDNQHQNPSFSASNDFQTLLGLQGQDCLNLNQVEDVVADQNLKENPNVFQTKSVPAGQSSDGYNGDGILQGVPNSMEIVDDANGGCNGSGNVLDNGAATVENTILGNAKNGVNLSEDDDMDLLSRCLELFNELGPLCL</sequence>
<dbReference type="GO" id="GO:0005634">
    <property type="term" value="C:nucleus"/>
    <property type="evidence" value="ECO:0007669"/>
    <property type="project" value="UniProtKB-SubCell"/>
</dbReference>
<keyword evidence="3" id="KW-0238">DNA-binding</keyword>
<evidence type="ECO:0000256" key="5">
    <source>
        <dbReference type="ARBA" id="ARBA00023242"/>
    </source>
</evidence>
<evidence type="ECO:0000256" key="6">
    <source>
        <dbReference type="SAM" id="MobiDB-lite"/>
    </source>
</evidence>
<keyword evidence="2" id="KW-0805">Transcription regulation</keyword>
<keyword evidence="9" id="KW-1185">Reference proteome</keyword>
<dbReference type="InterPro" id="IPR001471">
    <property type="entry name" value="AP2/ERF_dom"/>
</dbReference>
<dbReference type="SUPFAM" id="SSF54171">
    <property type="entry name" value="DNA-binding domain"/>
    <property type="match status" value="2"/>
</dbReference>